<dbReference type="GO" id="GO:0006511">
    <property type="term" value="P:ubiquitin-dependent protein catabolic process"/>
    <property type="evidence" value="ECO:0000318"/>
    <property type="project" value="GO_Central"/>
</dbReference>
<gene>
    <name evidence="3" type="primary">WBGene00104556</name>
</gene>
<dbReference type="GO" id="GO:0061630">
    <property type="term" value="F:ubiquitin protein ligase activity"/>
    <property type="evidence" value="ECO:0000318"/>
    <property type="project" value="GO_Central"/>
</dbReference>
<organism evidence="3 4">
    <name type="scientific">Pristionchus pacificus</name>
    <name type="common">Parasitic nematode worm</name>
    <dbReference type="NCBI Taxonomy" id="54126"/>
    <lineage>
        <taxon>Eukaryota</taxon>
        <taxon>Metazoa</taxon>
        <taxon>Ecdysozoa</taxon>
        <taxon>Nematoda</taxon>
        <taxon>Chromadorea</taxon>
        <taxon>Rhabditida</taxon>
        <taxon>Rhabditina</taxon>
        <taxon>Diplogasteromorpha</taxon>
        <taxon>Diplogasteroidea</taxon>
        <taxon>Neodiplogasteridae</taxon>
        <taxon>Pristionchus</taxon>
    </lineage>
</organism>
<dbReference type="SUPFAM" id="SSF57850">
    <property type="entry name" value="RING/U-box"/>
    <property type="match status" value="2"/>
</dbReference>
<evidence type="ECO:0000256" key="2">
    <source>
        <dbReference type="SAM" id="MobiDB-lite"/>
    </source>
</evidence>
<keyword evidence="4" id="KW-1185">Reference proteome</keyword>
<feature type="region of interest" description="Disordered" evidence="2">
    <location>
        <begin position="975"/>
        <end position="1004"/>
    </location>
</feature>
<dbReference type="Gene3D" id="3.30.40.10">
    <property type="entry name" value="Zinc/RING finger domain, C3HC4 (zinc finger)"/>
    <property type="match status" value="2"/>
</dbReference>
<evidence type="ECO:0000256" key="1">
    <source>
        <dbReference type="SAM" id="Coils"/>
    </source>
</evidence>
<dbReference type="GO" id="GO:0005737">
    <property type="term" value="C:cytoplasm"/>
    <property type="evidence" value="ECO:0000318"/>
    <property type="project" value="GO_Central"/>
</dbReference>
<dbReference type="Pfam" id="PF13639">
    <property type="entry name" value="zf-RING_2"/>
    <property type="match status" value="2"/>
</dbReference>
<keyword evidence="1" id="KW-0175">Coiled coil</keyword>
<dbReference type="SMART" id="SM00184">
    <property type="entry name" value="RING"/>
    <property type="match status" value="2"/>
</dbReference>
<protein>
    <submittedName>
        <fullName evidence="3">Zinc finger protein</fullName>
    </submittedName>
</protein>
<dbReference type="AlphaFoldDB" id="A0A2A6BAY1"/>
<reference evidence="3" key="2">
    <citation type="submission" date="2022-06" db="UniProtKB">
        <authorList>
            <consortium name="EnsemblMetazoa"/>
        </authorList>
    </citation>
    <scope>IDENTIFICATION</scope>
    <source>
        <strain evidence="3">PS312</strain>
    </source>
</reference>
<name>A0A2A6BAY1_PRIPA</name>
<feature type="region of interest" description="Disordered" evidence="2">
    <location>
        <begin position="1082"/>
        <end position="1111"/>
    </location>
</feature>
<sequence length="1227" mass="140009">MVHGPICEYLESATDDIAVTYSGSCKRKYVSMPTASRSGSCAGQWAATSGAVACASDAEKAIVLASDADSETVPAIDPEYEEEEEECSICKDPLLLKRHVDFSTCAHSFHRTCALDWLRTFSNIADHSCPLCRSNVWRVYGENRRMVNNLQLTYGKDMSPETFVETYMSDYVFTRVDNAFNFFRYTWNREYGLIERQRRRARNDGRKHAPEYFEDMAKEQKAINDWLIELNKVEWVCQGTYGRICKQRLEAIRNGVEMPPASLPLLPRRYGESSFDALVRVMESNAAADVKDGSHRAVSLTWARRVATAEKLAMKRLAATSVDVVDEADMETTVVEPPPQQLMDMTEVGVGFVVQAASSGPTHAAAPAPAAADIPAAAPTLSRQSSRKRRAPAKDNTLLLKDTAAKLFCFSSRPQTDGDRRSQLLPRRRGTCGLTDHHPIPRPSFPGLSSRLMLITREQVMASTVSSGDLHADSVDASQPTKDRDDCAICLDPLPSMRTLHLLPCKHTFHRKCVLRWLDEKKFRTEQTCPVCRQEDKNDYLCLPFGSSRMPTRRFLYYMLEWNRSDCINCLIGSLERKNTVVLDQVSAEFAHAKETVGIQEIYLNDFVEEIERLVRRGEIYTEMHQLWQEGGLRRSTRVDRAWDLQLERTTEHEEVDTPLDDIETASRELRRVQEERERLADSLRELDQRLLELRARRDGIIQRRQIAEAGGHNANARVEVRRHEDDSVWGVGLRGKQQRRTTSAVDANRSLATGVAQPSSTAGVEAQQEERAGRPRIYNLLRRRIAQGRRDSEPGRETGARLSARWINEDEERADRLDAIRDDARRRAEEGRIRRDERRRRRERNDLGFPHEDVMRILNMNGAPEEMVREMRAQEITPRHGIIERPISASSMGVAMNDEDEDGGYPMAVDQIERERTMGQRQQYVPRSRQSYNEAVLASSFDSSDTETGSMTLRFDETSLERRRLERIDQRRREEQGRLLERPLSTPHEIQLSSDTSVNGAQQDDDDRVIAAEIERDRLAQLARDRAMRAQRQREAHRDRAHFGGFSADSSDRHAEQDPVMEVDRTIERRRLEQIERDRAMRAQRPTAGCASSTSTPATRTLSSSDSLETVDEQRNSLTLDDVAFVRRLLESRNGAQHPPVAPRRPTISPHLPRSHDVVQLLNMRRLSTPPEDFLRLMQPDAGEEQVLKDIDSRGLREDRAMDEVSSRGGTDYIIDLFIHRFLCVD</sequence>
<evidence type="ECO:0000313" key="4">
    <source>
        <dbReference type="Proteomes" id="UP000005239"/>
    </source>
</evidence>
<dbReference type="PROSITE" id="PS50089">
    <property type="entry name" value="ZF_RING_2"/>
    <property type="match status" value="2"/>
</dbReference>
<dbReference type="InterPro" id="IPR013083">
    <property type="entry name" value="Znf_RING/FYVE/PHD"/>
</dbReference>
<dbReference type="InterPro" id="IPR001841">
    <property type="entry name" value="Znf_RING"/>
</dbReference>
<evidence type="ECO:0000313" key="3">
    <source>
        <dbReference type="EnsemblMetazoa" id="PPA15002.1"/>
    </source>
</evidence>
<accession>A0A8R1U9W0</accession>
<dbReference type="Proteomes" id="UP000005239">
    <property type="component" value="Unassembled WGS sequence"/>
</dbReference>
<dbReference type="InterPro" id="IPR011016">
    <property type="entry name" value="Znf_RING-CH"/>
</dbReference>
<feature type="compositionally biased region" description="Polar residues" evidence="2">
    <location>
        <begin position="992"/>
        <end position="1003"/>
    </location>
</feature>
<dbReference type="EnsemblMetazoa" id="PPA15002.1">
    <property type="protein sequence ID" value="PPA15002.1"/>
    <property type="gene ID" value="WBGene00104556"/>
</dbReference>
<accession>A0A2A6BAY1</accession>
<feature type="compositionally biased region" description="Polar residues" evidence="2">
    <location>
        <begin position="1091"/>
        <end position="1109"/>
    </location>
</feature>
<feature type="region of interest" description="Disordered" evidence="2">
    <location>
        <begin position="754"/>
        <end position="774"/>
    </location>
</feature>
<dbReference type="SMART" id="SM00744">
    <property type="entry name" value="RINGv"/>
    <property type="match status" value="1"/>
</dbReference>
<dbReference type="GO" id="GO:0008270">
    <property type="term" value="F:zinc ion binding"/>
    <property type="evidence" value="ECO:0007669"/>
    <property type="project" value="InterPro"/>
</dbReference>
<dbReference type="CDD" id="cd16448">
    <property type="entry name" value="RING-H2"/>
    <property type="match status" value="2"/>
</dbReference>
<proteinExistence type="predicted"/>
<reference evidence="4" key="1">
    <citation type="journal article" date="2008" name="Nat. Genet.">
        <title>The Pristionchus pacificus genome provides a unique perspective on nematode lifestyle and parasitism.</title>
        <authorList>
            <person name="Dieterich C."/>
            <person name="Clifton S.W."/>
            <person name="Schuster L.N."/>
            <person name="Chinwalla A."/>
            <person name="Delehaunty K."/>
            <person name="Dinkelacker I."/>
            <person name="Fulton L."/>
            <person name="Fulton R."/>
            <person name="Godfrey J."/>
            <person name="Minx P."/>
            <person name="Mitreva M."/>
            <person name="Roeseler W."/>
            <person name="Tian H."/>
            <person name="Witte H."/>
            <person name="Yang S.P."/>
            <person name="Wilson R.K."/>
            <person name="Sommer R.J."/>
        </authorList>
    </citation>
    <scope>NUCLEOTIDE SEQUENCE [LARGE SCALE GENOMIC DNA]</scope>
    <source>
        <strain evidence="4">PS312</strain>
    </source>
</reference>
<feature type="region of interest" description="Disordered" evidence="2">
    <location>
        <begin position="1035"/>
        <end position="1060"/>
    </location>
</feature>
<feature type="coiled-coil region" evidence="1">
    <location>
        <begin position="663"/>
        <end position="704"/>
    </location>
</feature>
<feature type="compositionally biased region" description="Basic and acidic residues" evidence="2">
    <location>
        <begin position="1051"/>
        <end position="1060"/>
    </location>
</feature>
<dbReference type="PANTHER" id="PTHR45969">
    <property type="entry name" value="RING ZINC FINGER PROTEIN-RELATED"/>
    <property type="match status" value="1"/>
</dbReference>
<dbReference type="PANTHER" id="PTHR45969:SF69">
    <property type="entry name" value="FINGER DOMAIN PROTEIN, PUTATIVE (AFU_ORTHOLOGUE AFUA_3G12190)-RELATED"/>
    <property type="match status" value="1"/>
</dbReference>